<evidence type="ECO:0000256" key="4">
    <source>
        <dbReference type="SAM" id="MobiDB-lite"/>
    </source>
</evidence>
<dbReference type="InterPro" id="IPR050198">
    <property type="entry name" value="Non-receptor_tyrosine_kinases"/>
</dbReference>
<feature type="region of interest" description="Disordered" evidence="4">
    <location>
        <begin position="400"/>
        <end position="421"/>
    </location>
</feature>
<dbReference type="PROSITE" id="PS50011">
    <property type="entry name" value="PROTEIN_KINASE_DOM"/>
    <property type="match status" value="1"/>
</dbReference>
<gene>
    <name evidence="6" type="ORF">CAEBREN_13499</name>
</gene>
<dbReference type="PRINTS" id="PR00109">
    <property type="entry name" value="TYRKINASE"/>
</dbReference>
<keyword evidence="2 3" id="KW-0067">ATP-binding</keyword>
<dbReference type="Gene3D" id="3.30.200.20">
    <property type="entry name" value="Phosphorylase Kinase, domain 1"/>
    <property type="match status" value="1"/>
</dbReference>
<protein>
    <recommendedName>
        <fullName evidence="5">Protein kinase domain-containing protein</fullName>
    </recommendedName>
</protein>
<evidence type="ECO:0000313" key="7">
    <source>
        <dbReference type="Proteomes" id="UP000008068"/>
    </source>
</evidence>
<dbReference type="Pfam" id="PF07714">
    <property type="entry name" value="PK_Tyr_Ser-Thr"/>
    <property type="match status" value="1"/>
</dbReference>
<dbReference type="InParanoid" id="G0P5F7"/>
<dbReference type="SUPFAM" id="SSF56112">
    <property type="entry name" value="Protein kinase-like (PK-like)"/>
    <property type="match status" value="1"/>
</dbReference>
<feature type="binding site" evidence="3">
    <location>
        <position position="153"/>
    </location>
    <ligand>
        <name>ATP</name>
        <dbReference type="ChEBI" id="CHEBI:30616"/>
    </ligand>
</feature>
<keyword evidence="1 3" id="KW-0547">Nucleotide-binding</keyword>
<organism evidence="7">
    <name type="scientific">Caenorhabditis brenneri</name>
    <name type="common">Nematode worm</name>
    <dbReference type="NCBI Taxonomy" id="135651"/>
    <lineage>
        <taxon>Eukaryota</taxon>
        <taxon>Metazoa</taxon>
        <taxon>Ecdysozoa</taxon>
        <taxon>Nematoda</taxon>
        <taxon>Chromadorea</taxon>
        <taxon>Rhabditida</taxon>
        <taxon>Rhabditina</taxon>
        <taxon>Rhabditomorpha</taxon>
        <taxon>Rhabditoidea</taxon>
        <taxon>Rhabditidae</taxon>
        <taxon>Peloderinae</taxon>
        <taxon>Caenorhabditis</taxon>
    </lineage>
</organism>
<dbReference type="CDD" id="cd00192">
    <property type="entry name" value="PTKc"/>
    <property type="match status" value="1"/>
</dbReference>
<dbReference type="Gene3D" id="1.10.510.10">
    <property type="entry name" value="Transferase(Phosphotransferase) domain 1"/>
    <property type="match status" value="1"/>
</dbReference>
<dbReference type="InterPro" id="IPR000719">
    <property type="entry name" value="Prot_kinase_dom"/>
</dbReference>
<dbReference type="PANTHER" id="PTHR24418">
    <property type="entry name" value="TYROSINE-PROTEIN KINASE"/>
    <property type="match status" value="1"/>
</dbReference>
<reference evidence="7" key="1">
    <citation type="submission" date="2011-07" db="EMBL/GenBank/DDBJ databases">
        <authorList>
            <consortium name="Caenorhabditis brenneri Sequencing and Analysis Consortium"/>
            <person name="Wilson R.K."/>
        </authorList>
    </citation>
    <scope>NUCLEOTIDE SEQUENCE [LARGE SCALE GENOMIC DNA]</scope>
    <source>
        <strain evidence="7">PB2801</strain>
    </source>
</reference>
<dbReference type="EMBL" id="GL380082">
    <property type="protein sequence ID" value="EGT45437.1"/>
    <property type="molecule type" value="Genomic_DNA"/>
</dbReference>
<dbReference type="PROSITE" id="PS00109">
    <property type="entry name" value="PROTEIN_KINASE_TYR"/>
    <property type="match status" value="1"/>
</dbReference>
<dbReference type="InterPro" id="IPR020635">
    <property type="entry name" value="Tyr_kinase_cat_dom"/>
</dbReference>
<dbReference type="SUPFAM" id="SSF55550">
    <property type="entry name" value="SH2 domain"/>
    <property type="match status" value="1"/>
</dbReference>
<name>G0P5F7_CAEBE</name>
<dbReference type="GO" id="GO:0004713">
    <property type="term" value="F:protein tyrosine kinase activity"/>
    <property type="evidence" value="ECO:0007669"/>
    <property type="project" value="InterPro"/>
</dbReference>
<dbReference type="InterPro" id="IPR017441">
    <property type="entry name" value="Protein_kinase_ATP_BS"/>
</dbReference>
<feature type="domain" description="Protein kinase" evidence="5">
    <location>
        <begin position="116"/>
        <end position="378"/>
    </location>
</feature>
<evidence type="ECO:0000313" key="6">
    <source>
        <dbReference type="EMBL" id="EGT45437.1"/>
    </source>
</evidence>
<dbReference type="Proteomes" id="UP000008068">
    <property type="component" value="Unassembled WGS sequence"/>
</dbReference>
<dbReference type="OrthoDB" id="3256376at2759"/>
<sequence length="421" mass="48460">MSSSHSFSITFGSVHLSQWEILLDRLGSKETEGNMSVTEDEKEEIYRLEEDECMKHYIIKSDQNGFTIDDTNRFISIQKLVDFHKKNRKPAPNCTEPLILIRPIMRQSWELDHESVVIQKKLGEGAFGEVCMGELRLKGSNKAGGKPVKVAVKQAKIGNMTKEQIKEFMREARIMRPLSHPHVVKFYGVAAGEEPLYMVMELASNGSLDSYLKKNPDLSLERYNEMVLQAAWGIEYLHSLSIIHRDIAARNCLYGDRAVKISDFGLSRPGPIYNMDPKKNVPIRWLAIETLTQFVYTYKTDVWSFGILAWEIYSKGVEPYPEFSVAQVNQQVRVGYRMEFPPTVNPEVAKTVLERCWCEDPNMRFTMPELVQFLKNFFGMRNPTQTPNKTRIALLQSSKRRMSKPSKINNNNWLKKGGMMK</sequence>
<dbReference type="GO" id="GO:0005524">
    <property type="term" value="F:ATP binding"/>
    <property type="evidence" value="ECO:0007669"/>
    <property type="project" value="UniProtKB-UniRule"/>
</dbReference>
<dbReference type="AlphaFoldDB" id="G0P5F7"/>
<evidence type="ECO:0000259" key="5">
    <source>
        <dbReference type="PROSITE" id="PS50011"/>
    </source>
</evidence>
<dbReference type="InterPro" id="IPR008266">
    <property type="entry name" value="Tyr_kinase_AS"/>
</dbReference>
<evidence type="ECO:0000256" key="2">
    <source>
        <dbReference type="ARBA" id="ARBA00022840"/>
    </source>
</evidence>
<dbReference type="FunFam" id="3.30.200.20:FF:000518">
    <property type="entry name" value="Tyrosine-protein kinase"/>
    <property type="match status" value="1"/>
</dbReference>
<dbReference type="OMA" id="WGEDDMA"/>
<dbReference type="SMART" id="SM00219">
    <property type="entry name" value="TyrKc"/>
    <property type="match status" value="1"/>
</dbReference>
<keyword evidence="7" id="KW-1185">Reference proteome</keyword>
<dbReference type="eggNOG" id="KOG0194">
    <property type="taxonomic scope" value="Eukaryota"/>
</dbReference>
<proteinExistence type="predicted"/>
<evidence type="ECO:0000256" key="3">
    <source>
        <dbReference type="PROSITE-ProRule" id="PRU10141"/>
    </source>
</evidence>
<dbReference type="HOGENOM" id="CLU_000288_7_2_1"/>
<evidence type="ECO:0000256" key="1">
    <source>
        <dbReference type="ARBA" id="ARBA00022741"/>
    </source>
</evidence>
<accession>G0P5F7</accession>
<dbReference type="PROSITE" id="PS00107">
    <property type="entry name" value="PROTEIN_KINASE_ATP"/>
    <property type="match status" value="1"/>
</dbReference>
<dbReference type="InterPro" id="IPR011009">
    <property type="entry name" value="Kinase-like_dom_sf"/>
</dbReference>
<dbReference type="Gene3D" id="3.30.505.10">
    <property type="entry name" value="SH2 domain"/>
    <property type="match status" value="1"/>
</dbReference>
<dbReference type="InterPro" id="IPR036860">
    <property type="entry name" value="SH2_dom_sf"/>
</dbReference>
<dbReference type="InterPro" id="IPR001245">
    <property type="entry name" value="Ser-Thr/Tyr_kinase_cat_dom"/>
</dbReference>
<dbReference type="STRING" id="135651.G0P5F7"/>